<protein>
    <recommendedName>
        <fullName evidence="2">Carboxypeptidase regulatory-like domain-containing protein</fullName>
    </recommendedName>
</protein>
<gene>
    <name evidence="1" type="ORF">MNBD_GAMMA04-79</name>
</gene>
<name>A0A3B0VV93_9ZZZZ</name>
<evidence type="ECO:0008006" key="2">
    <source>
        <dbReference type="Google" id="ProtNLM"/>
    </source>
</evidence>
<evidence type="ECO:0000313" key="1">
    <source>
        <dbReference type="EMBL" id="VAW44280.1"/>
    </source>
</evidence>
<dbReference type="SUPFAM" id="SSF49478">
    <property type="entry name" value="Cna protein B-type domain"/>
    <property type="match status" value="1"/>
</dbReference>
<sequence length="107" mass="12352">MKTSKSCIVIFVLLLSYLFSMTSFAESLKGQVVDRHDVPVPGMEVRLYHPDPGVSRPRYTDRDGIFFFNYVPPVNGYYDIEYYWRGELIYRGSVQVIGNVQLPPIIL</sequence>
<organism evidence="1">
    <name type="scientific">hydrothermal vent metagenome</name>
    <dbReference type="NCBI Taxonomy" id="652676"/>
    <lineage>
        <taxon>unclassified sequences</taxon>
        <taxon>metagenomes</taxon>
        <taxon>ecological metagenomes</taxon>
    </lineage>
</organism>
<reference evidence="1" key="1">
    <citation type="submission" date="2018-06" db="EMBL/GenBank/DDBJ databases">
        <authorList>
            <person name="Zhirakovskaya E."/>
        </authorList>
    </citation>
    <scope>NUCLEOTIDE SEQUENCE</scope>
</reference>
<dbReference type="Pfam" id="PF13620">
    <property type="entry name" value="CarboxypepD_reg"/>
    <property type="match status" value="1"/>
</dbReference>
<accession>A0A3B0VV93</accession>
<proteinExistence type="predicted"/>
<dbReference type="EMBL" id="UOFB01000031">
    <property type="protein sequence ID" value="VAW44280.1"/>
    <property type="molecule type" value="Genomic_DNA"/>
</dbReference>
<dbReference type="AlphaFoldDB" id="A0A3B0VV93"/>